<feature type="region of interest" description="Disordered" evidence="4">
    <location>
        <begin position="173"/>
        <end position="213"/>
    </location>
</feature>
<dbReference type="Proteomes" id="UP000326759">
    <property type="component" value="Unassembled WGS sequence"/>
</dbReference>
<dbReference type="GO" id="GO:0030154">
    <property type="term" value="P:cell differentiation"/>
    <property type="evidence" value="ECO:0007669"/>
    <property type="project" value="TreeGrafter"/>
</dbReference>
<dbReference type="SMART" id="SM00339">
    <property type="entry name" value="FH"/>
    <property type="match status" value="1"/>
</dbReference>
<evidence type="ECO:0000259" key="5">
    <source>
        <dbReference type="PROSITE" id="PS50039"/>
    </source>
</evidence>
<dbReference type="OrthoDB" id="5954824at2759"/>
<protein>
    <submittedName>
        <fullName evidence="6">Fork head domain-containing protein FD4</fullName>
    </submittedName>
</protein>
<evidence type="ECO:0000256" key="2">
    <source>
        <dbReference type="ARBA" id="ARBA00023242"/>
    </source>
</evidence>
<accession>A0A5N5SZK1</accession>
<keyword evidence="1 3" id="KW-0238">DNA-binding</keyword>
<dbReference type="Pfam" id="PF00250">
    <property type="entry name" value="Forkhead"/>
    <property type="match status" value="1"/>
</dbReference>
<dbReference type="GO" id="GO:0000981">
    <property type="term" value="F:DNA-binding transcription factor activity, RNA polymerase II-specific"/>
    <property type="evidence" value="ECO:0007669"/>
    <property type="project" value="TreeGrafter"/>
</dbReference>
<evidence type="ECO:0000256" key="3">
    <source>
        <dbReference type="PROSITE-ProRule" id="PRU00089"/>
    </source>
</evidence>
<keyword evidence="7" id="KW-1185">Reference proteome</keyword>
<feature type="DNA-binding region" description="Fork-head" evidence="3">
    <location>
        <begin position="13"/>
        <end position="107"/>
    </location>
</feature>
<evidence type="ECO:0000313" key="7">
    <source>
        <dbReference type="Proteomes" id="UP000326759"/>
    </source>
</evidence>
<dbReference type="PROSITE" id="PS00658">
    <property type="entry name" value="FORK_HEAD_2"/>
    <property type="match status" value="1"/>
</dbReference>
<feature type="domain" description="Fork-head" evidence="5">
    <location>
        <begin position="13"/>
        <end position="107"/>
    </location>
</feature>
<gene>
    <name evidence="6" type="ORF">Anas_14744</name>
</gene>
<dbReference type="InterPro" id="IPR036388">
    <property type="entry name" value="WH-like_DNA-bd_sf"/>
</dbReference>
<dbReference type="InterPro" id="IPR036390">
    <property type="entry name" value="WH_DNA-bd_sf"/>
</dbReference>
<comment type="caution">
    <text evidence="6">The sequence shown here is derived from an EMBL/GenBank/DDBJ whole genome shotgun (WGS) entry which is preliminary data.</text>
</comment>
<dbReference type="PANTHER" id="PTHR11829">
    <property type="entry name" value="FORKHEAD BOX PROTEIN"/>
    <property type="match status" value="1"/>
</dbReference>
<evidence type="ECO:0000256" key="4">
    <source>
        <dbReference type="SAM" id="MobiDB-lite"/>
    </source>
</evidence>
<dbReference type="PROSITE" id="PS50039">
    <property type="entry name" value="FORK_HEAD_3"/>
    <property type="match status" value="1"/>
</dbReference>
<dbReference type="PRINTS" id="PR00053">
    <property type="entry name" value="FORKHEAD"/>
</dbReference>
<keyword evidence="2 3" id="KW-0539">Nucleus</keyword>
<dbReference type="InterPro" id="IPR030456">
    <property type="entry name" value="TF_fork_head_CS_2"/>
</dbReference>
<dbReference type="SUPFAM" id="SSF46785">
    <property type="entry name" value="Winged helix' DNA-binding domain"/>
    <property type="match status" value="1"/>
</dbReference>
<dbReference type="PROSITE" id="PS00657">
    <property type="entry name" value="FORK_HEAD_1"/>
    <property type="match status" value="1"/>
</dbReference>
<proteinExistence type="predicted"/>
<dbReference type="Gene3D" id="1.10.10.10">
    <property type="entry name" value="Winged helix-like DNA-binding domain superfamily/Winged helix DNA-binding domain"/>
    <property type="match status" value="1"/>
</dbReference>
<evidence type="ECO:0000313" key="6">
    <source>
        <dbReference type="EMBL" id="KAB7499644.1"/>
    </source>
</evidence>
<evidence type="ECO:0000256" key="1">
    <source>
        <dbReference type="ARBA" id="ARBA00023125"/>
    </source>
</evidence>
<reference evidence="6 7" key="1">
    <citation type="journal article" date="2019" name="PLoS Biol.">
        <title>Sex chromosomes control vertical transmission of feminizing Wolbachia symbionts in an isopod.</title>
        <authorList>
            <person name="Becking T."/>
            <person name="Chebbi M.A."/>
            <person name="Giraud I."/>
            <person name="Moumen B."/>
            <person name="Laverre T."/>
            <person name="Caubet Y."/>
            <person name="Peccoud J."/>
            <person name="Gilbert C."/>
            <person name="Cordaux R."/>
        </authorList>
    </citation>
    <scope>NUCLEOTIDE SEQUENCE [LARGE SCALE GENOMIC DNA]</scope>
    <source>
        <strain evidence="6">ANa2</strain>
        <tissue evidence="6">Whole body excluding digestive tract and cuticle</tissue>
    </source>
</reference>
<dbReference type="EMBL" id="SEYY01017485">
    <property type="protein sequence ID" value="KAB7499644.1"/>
    <property type="molecule type" value="Genomic_DNA"/>
</dbReference>
<name>A0A5N5SZK1_9CRUS</name>
<dbReference type="InterPro" id="IPR050211">
    <property type="entry name" value="FOX_domain-containing"/>
</dbReference>
<organism evidence="6 7">
    <name type="scientific">Armadillidium nasatum</name>
    <dbReference type="NCBI Taxonomy" id="96803"/>
    <lineage>
        <taxon>Eukaryota</taxon>
        <taxon>Metazoa</taxon>
        <taxon>Ecdysozoa</taxon>
        <taxon>Arthropoda</taxon>
        <taxon>Crustacea</taxon>
        <taxon>Multicrustacea</taxon>
        <taxon>Malacostraca</taxon>
        <taxon>Eumalacostraca</taxon>
        <taxon>Peracarida</taxon>
        <taxon>Isopoda</taxon>
        <taxon>Oniscidea</taxon>
        <taxon>Crinocheta</taxon>
        <taxon>Armadillidiidae</taxon>
        <taxon>Armadillidium</taxon>
    </lineage>
</organism>
<sequence>MPRPTRESYGDAKPPYSYVCLTTMAIRNSPNQMCTLSDIYNFIMDNFPYYKKDTSRWQNSLRHNLSFNECFIKIPRRPDQPGKGAYWIVNPFSEKMFDNGSALRRRKRFKMTKEEKEAIENGFFMKVPSAPVINYNQNILPTPPKEYPYVDHGFNYPLGVANPIPRLPLTTEVTMGNKPKKPKSKRQSFDIESLAESSNKKKENIPPLPPTQQLLYPLGTPMAPVAPVEHLIERSRQLGLYSHYAPPTYHPTPHYPSINFPPLHPNVLRSVASLRAMETSLSGSYYQQRTAEDHLTQNTFVPPSIAELIEAPSAFKPTARFSSHQDTLLRHL</sequence>
<dbReference type="GO" id="GO:0000978">
    <property type="term" value="F:RNA polymerase II cis-regulatory region sequence-specific DNA binding"/>
    <property type="evidence" value="ECO:0007669"/>
    <property type="project" value="TreeGrafter"/>
</dbReference>
<dbReference type="GO" id="GO:0005634">
    <property type="term" value="C:nucleus"/>
    <property type="evidence" value="ECO:0007669"/>
    <property type="project" value="UniProtKB-SubCell"/>
</dbReference>
<dbReference type="GO" id="GO:0009653">
    <property type="term" value="P:anatomical structure morphogenesis"/>
    <property type="evidence" value="ECO:0007669"/>
    <property type="project" value="TreeGrafter"/>
</dbReference>
<dbReference type="PANTHER" id="PTHR11829:SF377">
    <property type="entry name" value="FORK HEAD DOMAIN-CONTAINING PROTEIN FD4-RELATED"/>
    <property type="match status" value="1"/>
</dbReference>
<dbReference type="AlphaFoldDB" id="A0A5N5SZK1"/>
<comment type="subcellular location">
    <subcellularLocation>
        <location evidence="3">Nucleus</location>
    </subcellularLocation>
</comment>
<dbReference type="InterPro" id="IPR018122">
    <property type="entry name" value="TF_fork_head_CS_1"/>
</dbReference>
<dbReference type="InterPro" id="IPR001766">
    <property type="entry name" value="Fork_head_dom"/>
</dbReference>
<dbReference type="FunFam" id="1.10.10.10:FF:000135">
    <property type="entry name" value="forkhead box protein G1"/>
    <property type="match status" value="1"/>
</dbReference>